<dbReference type="AlphaFoldDB" id="L1JHF9"/>
<dbReference type="PROSITE" id="PS50088">
    <property type="entry name" value="ANK_REPEAT"/>
    <property type="match status" value="2"/>
</dbReference>
<keyword evidence="2 3" id="KW-0040">ANK repeat</keyword>
<dbReference type="RefSeq" id="XP_005834737.1">
    <property type="nucleotide sequence ID" value="XM_005834680.1"/>
</dbReference>
<feature type="non-terminal residue" evidence="4">
    <location>
        <position position="113"/>
    </location>
</feature>
<evidence type="ECO:0000256" key="3">
    <source>
        <dbReference type="PROSITE-ProRule" id="PRU00023"/>
    </source>
</evidence>
<dbReference type="PROSITE" id="PS50297">
    <property type="entry name" value="ANK_REP_REGION"/>
    <property type="match status" value="1"/>
</dbReference>
<dbReference type="GeneID" id="17304396"/>
<dbReference type="Gene3D" id="1.25.40.20">
    <property type="entry name" value="Ankyrin repeat-containing domain"/>
    <property type="match status" value="1"/>
</dbReference>
<dbReference type="GO" id="GO:0085020">
    <property type="term" value="P:protein K6-linked ubiquitination"/>
    <property type="evidence" value="ECO:0007669"/>
    <property type="project" value="TreeGrafter"/>
</dbReference>
<dbReference type="EMBL" id="JH992988">
    <property type="protein sequence ID" value="EKX47757.1"/>
    <property type="molecule type" value="Genomic_DNA"/>
</dbReference>
<evidence type="ECO:0000313" key="6">
    <source>
        <dbReference type="Proteomes" id="UP000011087"/>
    </source>
</evidence>
<dbReference type="Pfam" id="PF12796">
    <property type="entry name" value="Ank_2"/>
    <property type="match status" value="1"/>
</dbReference>
<keyword evidence="1" id="KW-0677">Repeat</keyword>
<dbReference type="PaxDb" id="55529-EKX47757"/>
<dbReference type="InterPro" id="IPR036770">
    <property type="entry name" value="Ankyrin_rpt-contain_sf"/>
</dbReference>
<sequence length="113" mass="12171">TPYRLTCLQMDVAAARECIRQGADVNVQGEYALTALHVLSAVDGYEELIEELIKAGGDVNARDSVGQTPLHDAVRFRSANDTRSVKTVKLLLKAGADVNATSSFNDSVVDYAE</sequence>
<dbReference type="EnsemblProtists" id="EKX47757">
    <property type="protein sequence ID" value="EKX47757"/>
    <property type="gene ID" value="GUITHDRAFT_40512"/>
</dbReference>
<evidence type="ECO:0000256" key="2">
    <source>
        <dbReference type="ARBA" id="ARBA00023043"/>
    </source>
</evidence>
<reference evidence="6" key="2">
    <citation type="submission" date="2012-11" db="EMBL/GenBank/DDBJ databases">
        <authorList>
            <person name="Kuo A."/>
            <person name="Curtis B.A."/>
            <person name="Tanifuji G."/>
            <person name="Burki F."/>
            <person name="Gruber A."/>
            <person name="Irimia M."/>
            <person name="Maruyama S."/>
            <person name="Arias M.C."/>
            <person name="Ball S.G."/>
            <person name="Gile G.H."/>
            <person name="Hirakawa Y."/>
            <person name="Hopkins J.F."/>
            <person name="Rensing S.A."/>
            <person name="Schmutz J."/>
            <person name="Symeonidi A."/>
            <person name="Elias M."/>
            <person name="Eveleigh R.J."/>
            <person name="Herman E.K."/>
            <person name="Klute M.J."/>
            <person name="Nakayama T."/>
            <person name="Obornik M."/>
            <person name="Reyes-Prieto A."/>
            <person name="Armbrust E.V."/>
            <person name="Aves S.J."/>
            <person name="Beiko R.G."/>
            <person name="Coutinho P."/>
            <person name="Dacks J.B."/>
            <person name="Durnford D.G."/>
            <person name="Fast N.M."/>
            <person name="Green B.R."/>
            <person name="Grisdale C."/>
            <person name="Hempe F."/>
            <person name="Henrissat B."/>
            <person name="Hoppner M.P."/>
            <person name="Ishida K.-I."/>
            <person name="Kim E."/>
            <person name="Koreny L."/>
            <person name="Kroth P.G."/>
            <person name="Liu Y."/>
            <person name="Malik S.-B."/>
            <person name="Maier U.G."/>
            <person name="McRose D."/>
            <person name="Mock T."/>
            <person name="Neilson J.A."/>
            <person name="Onodera N.T."/>
            <person name="Poole A.M."/>
            <person name="Pritham E.J."/>
            <person name="Richards T.A."/>
            <person name="Rocap G."/>
            <person name="Roy S.W."/>
            <person name="Sarai C."/>
            <person name="Schaack S."/>
            <person name="Shirato S."/>
            <person name="Slamovits C.H."/>
            <person name="Spencer D.F."/>
            <person name="Suzuki S."/>
            <person name="Worden A.Z."/>
            <person name="Zauner S."/>
            <person name="Barry K."/>
            <person name="Bell C."/>
            <person name="Bharti A.K."/>
            <person name="Crow J.A."/>
            <person name="Grimwood J."/>
            <person name="Kramer R."/>
            <person name="Lindquist E."/>
            <person name="Lucas S."/>
            <person name="Salamov A."/>
            <person name="McFadden G.I."/>
            <person name="Lane C.E."/>
            <person name="Keeling P.J."/>
            <person name="Gray M.W."/>
            <person name="Grigoriev I.V."/>
            <person name="Archibald J.M."/>
        </authorList>
    </citation>
    <scope>NUCLEOTIDE SEQUENCE</scope>
    <source>
        <strain evidence="6">CCMP2712</strain>
    </source>
</reference>
<proteinExistence type="predicted"/>
<feature type="repeat" description="ANK" evidence="3">
    <location>
        <begin position="65"/>
        <end position="103"/>
    </location>
</feature>
<feature type="repeat" description="ANK" evidence="3">
    <location>
        <begin position="31"/>
        <end position="64"/>
    </location>
</feature>
<dbReference type="PANTHER" id="PTHR24171:SF8">
    <property type="entry name" value="BRCA1-ASSOCIATED RING DOMAIN PROTEIN 1"/>
    <property type="match status" value="1"/>
</dbReference>
<evidence type="ECO:0000313" key="5">
    <source>
        <dbReference type="EnsemblProtists" id="EKX47757"/>
    </source>
</evidence>
<reference evidence="5" key="3">
    <citation type="submission" date="2015-06" db="UniProtKB">
        <authorList>
            <consortium name="EnsemblProtists"/>
        </authorList>
    </citation>
    <scope>IDENTIFICATION</scope>
</reference>
<dbReference type="HOGENOM" id="CLU_000134_18_9_1"/>
<organism evidence="4">
    <name type="scientific">Guillardia theta (strain CCMP2712)</name>
    <name type="common">Cryptophyte</name>
    <dbReference type="NCBI Taxonomy" id="905079"/>
    <lineage>
        <taxon>Eukaryota</taxon>
        <taxon>Cryptophyceae</taxon>
        <taxon>Pyrenomonadales</taxon>
        <taxon>Geminigeraceae</taxon>
        <taxon>Guillardia</taxon>
    </lineage>
</organism>
<accession>L1JHF9</accession>
<dbReference type="SMART" id="SM00248">
    <property type="entry name" value="ANK"/>
    <property type="match status" value="2"/>
</dbReference>
<reference evidence="4 6" key="1">
    <citation type="journal article" date="2012" name="Nature">
        <title>Algal genomes reveal evolutionary mosaicism and the fate of nucleomorphs.</title>
        <authorList>
            <consortium name="DOE Joint Genome Institute"/>
            <person name="Curtis B.A."/>
            <person name="Tanifuji G."/>
            <person name="Burki F."/>
            <person name="Gruber A."/>
            <person name="Irimia M."/>
            <person name="Maruyama S."/>
            <person name="Arias M.C."/>
            <person name="Ball S.G."/>
            <person name="Gile G.H."/>
            <person name="Hirakawa Y."/>
            <person name="Hopkins J.F."/>
            <person name="Kuo A."/>
            <person name="Rensing S.A."/>
            <person name="Schmutz J."/>
            <person name="Symeonidi A."/>
            <person name="Elias M."/>
            <person name="Eveleigh R.J."/>
            <person name="Herman E.K."/>
            <person name="Klute M.J."/>
            <person name="Nakayama T."/>
            <person name="Obornik M."/>
            <person name="Reyes-Prieto A."/>
            <person name="Armbrust E.V."/>
            <person name="Aves S.J."/>
            <person name="Beiko R.G."/>
            <person name="Coutinho P."/>
            <person name="Dacks J.B."/>
            <person name="Durnford D.G."/>
            <person name="Fast N.M."/>
            <person name="Green B.R."/>
            <person name="Grisdale C.J."/>
            <person name="Hempel F."/>
            <person name="Henrissat B."/>
            <person name="Hoppner M.P."/>
            <person name="Ishida K."/>
            <person name="Kim E."/>
            <person name="Koreny L."/>
            <person name="Kroth P.G."/>
            <person name="Liu Y."/>
            <person name="Malik S.B."/>
            <person name="Maier U.G."/>
            <person name="McRose D."/>
            <person name="Mock T."/>
            <person name="Neilson J.A."/>
            <person name="Onodera N.T."/>
            <person name="Poole A.M."/>
            <person name="Pritham E.J."/>
            <person name="Richards T.A."/>
            <person name="Rocap G."/>
            <person name="Roy S.W."/>
            <person name="Sarai C."/>
            <person name="Schaack S."/>
            <person name="Shirato S."/>
            <person name="Slamovits C.H."/>
            <person name="Spencer D.F."/>
            <person name="Suzuki S."/>
            <person name="Worden A.Z."/>
            <person name="Zauner S."/>
            <person name="Barry K."/>
            <person name="Bell C."/>
            <person name="Bharti A.K."/>
            <person name="Crow J.A."/>
            <person name="Grimwood J."/>
            <person name="Kramer R."/>
            <person name="Lindquist E."/>
            <person name="Lucas S."/>
            <person name="Salamov A."/>
            <person name="McFadden G.I."/>
            <person name="Lane C.E."/>
            <person name="Keeling P.J."/>
            <person name="Gray M.W."/>
            <person name="Grigoriev I.V."/>
            <person name="Archibald J.M."/>
        </authorList>
    </citation>
    <scope>NUCLEOTIDE SEQUENCE</scope>
    <source>
        <strain evidence="4 6">CCMP2712</strain>
    </source>
</reference>
<dbReference type="Proteomes" id="UP000011087">
    <property type="component" value="Unassembled WGS sequence"/>
</dbReference>
<dbReference type="OrthoDB" id="366390at2759"/>
<keyword evidence="6" id="KW-1185">Reference proteome</keyword>
<dbReference type="InterPro" id="IPR002110">
    <property type="entry name" value="Ankyrin_rpt"/>
</dbReference>
<dbReference type="GO" id="GO:0004842">
    <property type="term" value="F:ubiquitin-protein transferase activity"/>
    <property type="evidence" value="ECO:0007669"/>
    <property type="project" value="TreeGrafter"/>
</dbReference>
<evidence type="ECO:0000313" key="4">
    <source>
        <dbReference type="EMBL" id="EKX47757.1"/>
    </source>
</evidence>
<dbReference type="KEGG" id="gtt:GUITHDRAFT_40512"/>
<dbReference type="PANTHER" id="PTHR24171">
    <property type="entry name" value="ANKYRIN REPEAT DOMAIN-CONTAINING PROTEIN 39-RELATED"/>
    <property type="match status" value="1"/>
</dbReference>
<evidence type="ECO:0000256" key="1">
    <source>
        <dbReference type="ARBA" id="ARBA00022737"/>
    </source>
</evidence>
<gene>
    <name evidence="4" type="ORF">GUITHDRAFT_40512</name>
</gene>
<dbReference type="SUPFAM" id="SSF48403">
    <property type="entry name" value="Ankyrin repeat"/>
    <property type="match status" value="1"/>
</dbReference>
<name>L1JHF9_GUITC</name>
<feature type="non-terminal residue" evidence="4">
    <location>
        <position position="1"/>
    </location>
</feature>
<protein>
    <submittedName>
        <fullName evidence="4 5">Uncharacterized protein</fullName>
    </submittedName>
</protein>
<dbReference type="PRINTS" id="PR01415">
    <property type="entry name" value="ANKYRIN"/>
</dbReference>